<dbReference type="RefSeq" id="WP_138399978.1">
    <property type="nucleotide sequence ID" value="NZ_JBAFVI010000004.1"/>
</dbReference>
<dbReference type="Proteomes" id="UP000305131">
    <property type="component" value="Unassembled WGS sequence"/>
</dbReference>
<reference evidence="1 2" key="1">
    <citation type="submission" date="2019-05" db="EMBL/GenBank/DDBJ databases">
        <authorList>
            <person name="Zhou X."/>
        </authorList>
    </citation>
    <scope>NUCLEOTIDE SEQUENCE [LARGE SCALE GENOMIC DNA]</scope>
    <source>
        <strain evidence="1 2">DSM 432</strain>
    </source>
</reference>
<sequence>MTSFRRYIGVDYSGAETPNASIKGLRVYAGEADSGPVEVLPPPSPRKYWTRRGVADWLVEQLSRDIPTIVGIDHGFSFPLRYFEEHQLPTDWPSFLDDFHRHWPTDEDNTYVDFVRDGSAGNGAARKGNARWRRLTEIRAGSAKSVFHFDVQGTVAKSTHAGIPWLRFIRQHMGDRVHFWPFDGWTPLEGRSVIAEVYPALWSRSYEREDRTGDQHDAFSIAAWLSRADHDGSLGTFLNPELTPPDRVQAQVEGWILGVPGTIRISAP</sequence>
<gene>
    <name evidence="1" type="ORF">FBQ73_13350</name>
</gene>
<dbReference type="EMBL" id="VAUP01000028">
    <property type="protein sequence ID" value="TLX42618.1"/>
    <property type="molecule type" value="Genomic_DNA"/>
</dbReference>
<dbReference type="GeneID" id="95774443"/>
<evidence type="ECO:0008006" key="3">
    <source>
        <dbReference type="Google" id="ProtNLM"/>
    </source>
</evidence>
<evidence type="ECO:0000313" key="2">
    <source>
        <dbReference type="Proteomes" id="UP000305131"/>
    </source>
</evidence>
<name>A0A6C1KEB5_XANAU</name>
<accession>A0A6C1KEB5</accession>
<organism evidence="1 2">
    <name type="scientific">Xanthobacter autotrophicus</name>
    <dbReference type="NCBI Taxonomy" id="280"/>
    <lineage>
        <taxon>Bacteria</taxon>
        <taxon>Pseudomonadati</taxon>
        <taxon>Pseudomonadota</taxon>
        <taxon>Alphaproteobacteria</taxon>
        <taxon>Hyphomicrobiales</taxon>
        <taxon>Xanthobacteraceae</taxon>
        <taxon>Xanthobacter</taxon>
    </lineage>
</organism>
<comment type="caution">
    <text evidence="1">The sequence shown here is derived from an EMBL/GenBank/DDBJ whole genome shotgun (WGS) entry which is preliminary data.</text>
</comment>
<proteinExistence type="predicted"/>
<protein>
    <recommendedName>
        <fullName evidence="3">DUF429 domain-containing protein</fullName>
    </recommendedName>
</protein>
<dbReference type="AlphaFoldDB" id="A0A6C1KEB5"/>
<evidence type="ECO:0000313" key="1">
    <source>
        <dbReference type="EMBL" id="TLX42618.1"/>
    </source>
</evidence>
<dbReference type="OrthoDB" id="7388866at2"/>